<evidence type="ECO:0000256" key="8">
    <source>
        <dbReference type="ARBA" id="ARBA00023128"/>
    </source>
</evidence>
<feature type="domain" description="Mff-like" evidence="11">
    <location>
        <begin position="71"/>
        <end position="199"/>
    </location>
</feature>
<dbReference type="GO" id="GO:0005777">
    <property type="term" value="C:peroxisome"/>
    <property type="evidence" value="ECO:0007669"/>
    <property type="project" value="UniProtKB-SubCell"/>
</dbReference>
<organism evidence="12 13">
    <name type="scientific">Vespula maculifrons</name>
    <name type="common">Eastern yellow jacket</name>
    <name type="synonym">Wasp</name>
    <dbReference type="NCBI Taxonomy" id="7453"/>
    <lineage>
        <taxon>Eukaryota</taxon>
        <taxon>Metazoa</taxon>
        <taxon>Ecdysozoa</taxon>
        <taxon>Arthropoda</taxon>
        <taxon>Hexapoda</taxon>
        <taxon>Insecta</taxon>
        <taxon>Pterygota</taxon>
        <taxon>Neoptera</taxon>
        <taxon>Endopterygota</taxon>
        <taxon>Hymenoptera</taxon>
        <taxon>Apocrita</taxon>
        <taxon>Aculeata</taxon>
        <taxon>Vespoidea</taxon>
        <taxon>Vespidae</taxon>
        <taxon>Vespinae</taxon>
        <taxon>Vespula</taxon>
    </lineage>
</organism>
<comment type="similarity">
    <text evidence="3">Belongs to the Tango11 family.</text>
</comment>
<evidence type="ECO:0000259" key="11">
    <source>
        <dbReference type="Pfam" id="PF05644"/>
    </source>
</evidence>
<dbReference type="AlphaFoldDB" id="A0ABD2CN68"/>
<keyword evidence="6" id="KW-1133">Transmembrane helix</keyword>
<dbReference type="Proteomes" id="UP001607303">
    <property type="component" value="Unassembled WGS sequence"/>
</dbReference>
<dbReference type="EMBL" id="JAYRBN010000037">
    <property type="protein sequence ID" value="KAL2746555.1"/>
    <property type="molecule type" value="Genomic_DNA"/>
</dbReference>
<dbReference type="Pfam" id="PF05644">
    <property type="entry name" value="Miff"/>
    <property type="match status" value="2"/>
</dbReference>
<keyword evidence="5" id="KW-1000">Mitochondrion outer membrane</keyword>
<reference evidence="12 13" key="1">
    <citation type="journal article" date="2024" name="Ann. Entomol. Soc. Am.">
        <title>Genomic analyses of the southern and eastern yellowjacket wasps (Hymenoptera: Vespidae) reveal evolutionary signatures of social life.</title>
        <authorList>
            <person name="Catto M.A."/>
            <person name="Caine P.B."/>
            <person name="Orr S.E."/>
            <person name="Hunt B.G."/>
            <person name="Goodisman M.A.D."/>
        </authorList>
    </citation>
    <scope>NUCLEOTIDE SEQUENCE [LARGE SCALE GENOMIC DNA]</scope>
    <source>
        <strain evidence="12">232</strain>
        <tissue evidence="12">Head and thorax</tissue>
    </source>
</reference>
<evidence type="ECO:0000256" key="1">
    <source>
        <dbReference type="ARBA" id="ARBA00004200"/>
    </source>
</evidence>
<name>A0ABD2CN68_VESMC</name>
<keyword evidence="8" id="KW-0496">Mitochondrion</keyword>
<proteinExistence type="inferred from homology"/>
<evidence type="ECO:0000313" key="12">
    <source>
        <dbReference type="EMBL" id="KAL2746555.1"/>
    </source>
</evidence>
<protein>
    <submittedName>
        <fullName evidence="12">Transport and Golgi organization protein 11 isoform X3</fullName>
    </submittedName>
</protein>
<dbReference type="InterPro" id="IPR039433">
    <property type="entry name" value="Mff-like_dom"/>
</dbReference>
<keyword evidence="9" id="KW-0472">Membrane</keyword>
<evidence type="ECO:0000256" key="9">
    <source>
        <dbReference type="ARBA" id="ARBA00023136"/>
    </source>
</evidence>
<evidence type="ECO:0000256" key="4">
    <source>
        <dbReference type="ARBA" id="ARBA00022692"/>
    </source>
</evidence>
<comment type="subcellular location">
    <subcellularLocation>
        <location evidence="1">Mitochondrion outer membrane</location>
        <topology evidence="1">Single-pass type IV membrane protein</topology>
    </subcellularLocation>
    <subcellularLocation>
        <location evidence="2">Peroxisome</location>
    </subcellularLocation>
</comment>
<evidence type="ECO:0000313" key="13">
    <source>
        <dbReference type="Proteomes" id="UP001607303"/>
    </source>
</evidence>
<evidence type="ECO:0000256" key="10">
    <source>
        <dbReference type="ARBA" id="ARBA00023140"/>
    </source>
</evidence>
<feature type="domain" description="Mff-like" evidence="11">
    <location>
        <begin position="206"/>
        <end position="281"/>
    </location>
</feature>
<dbReference type="InterPro" id="IPR008518">
    <property type="entry name" value="Mff/Tango-11"/>
</dbReference>
<accession>A0ABD2CN68</accession>
<dbReference type="PANTHER" id="PTHR16501:SF6">
    <property type="entry name" value="TRANSPORT AND GOLGI ORGANIZATION PROTEIN 11"/>
    <property type="match status" value="1"/>
</dbReference>
<comment type="caution">
    <text evidence="12">The sequence shown here is derived from an EMBL/GenBank/DDBJ whole genome shotgun (WGS) entry which is preliminary data.</text>
</comment>
<keyword evidence="13" id="KW-1185">Reference proteome</keyword>
<evidence type="ECO:0000256" key="6">
    <source>
        <dbReference type="ARBA" id="ARBA00022989"/>
    </source>
</evidence>
<dbReference type="GO" id="GO:0005741">
    <property type="term" value="C:mitochondrial outer membrane"/>
    <property type="evidence" value="ECO:0007669"/>
    <property type="project" value="UniProtKB-SubCell"/>
</dbReference>
<dbReference type="PANTHER" id="PTHR16501">
    <property type="entry name" value="TRANSPORT AND GOLGI ORGANIZATION PROTEIN 11"/>
    <property type="match status" value="1"/>
</dbReference>
<evidence type="ECO:0000256" key="3">
    <source>
        <dbReference type="ARBA" id="ARBA00009806"/>
    </source>
</evidence>
<evidence type="ECO:0000256" key="5">
    <source>
        <dbReference type="ARBA" id="ARBA00022787"/>
    </source>
</evidence>
<keyword evidence="4" id="KW-0812">Transmembrane</keyword>
<gene>
    <name evidence="12" type="ORF">V1477_004925</name>
</gene>
<keyword evidence="7" id="KW-0175">Coiled coil</keyword>
<evidence type="ECO:0000256" key="7">
    <source>
        <dbReference type="ARBA" id="ARBA00023054"/>
    </source>
</evidence>
<sequence length="282" mass="32865">MESNKEYALFAFPPSMRTKIHLHLCPLLLYESQEICRLSYQRYDMFKNHCVLWKITMSKTHIPARFNGEADNFYDPNFTLDVNKRMRVPKSIRVSGDYTDEDVSTMNGSAWNQANSNEKLEMHVPDRILVVGQEQHIGTKAPPREITLENAVMPPEPSIIRVQTPPRILTLDDHYFPAVDEEDPTLLASEVKDSSRIQHPQFNTETQIVRRGREQTPSYNSVDVSLPPSEEVQHLRRQVGKLNRRVMAIELEMLQRQQRDKILYTLTLAYFILKAISWLNRN</sequence>
<evidence type="ECO:0000256" key="2">
    <source>
        <dbReference type="ARBA" id="ARBA00004275"/>
    </source>
</evidence>
<keyword evidence="10" id="KW-0576">Peroxisome</keyword>